<evidence type="ECO:0000256" key="3">
    <source>
        <dbReference type="ARBA" id="ARBA00017926"/>
    </source>
</evidence>
<keyword evidence="5 9" id="KW-0694">RNA-binding</keyword>
<keyword evidence="4 9" id="KW-0963">Cytoplasm</keyword>
<evidence type="ECO:0000256" key="1">
    <source>
        <dbReference type="ARBA" id="ARBA00004496"/>
    </source>
</evidence>
<evidence type="ECO:0000313" key="12">
    <source>
        <dbReference type="Proteomes" id="UP000472268"/>
    </source>
</evidence>
<dbReference type="Gene3D" id="3.30.720.10">
    <property type="entry name" value="Signal recognition particle alu RNA binding heterodimer, srp9/1"/>
    <property type="match status" value="1"/>
</dbReference>
<dbReference type="AlphaFoldDB" id="A0A673U2F3"/>
<dbReference type="GO" id="GO:0030942">
    <property type="term" value="F:endoplasmic reticulum signal peptide binding"/>
    <property type="evidence" value="ECO:0007669"/>
    <property type="project" value="UniProtKB-UniRule"/>
</dbReference>
<evidence type="ECO:0000256" key="8">
    <source>
        <dbReference type="ARBA" id="ARBA00045462"/>
    </source>
</evidence>
<reference evidence="11" key="3">
    <citation type="submission" date="2025-09" db="UniProtKB">
        <authorList>
            <consortium name="Ensembl"/>
        </authorList>
    </citation>
    <scope>IDENTIFICATION</scope>
</reference>
<dbReference type="GO" id="GO:0005786">
    <property type="term" value="C:signal recognition particle, endoplasmic reticulum targeting"/>
    <property type="evidence" value="ECO:0007669"/>
    <property type="project" value="UniProtKB-UniRule"/>
</dbReference>
<dbReference type="GO" id="GO:0006614">
    <property type="term" value="P:SRP-dependent cotranslational protein targeting to membrane"/>
    <property type="evidence" value="ECO:0007669"/>
    <property type="project" value="UniProtKB-UniRule"/>
</dbReference>
<feature type="region of interest" description="Disordered" evidence="10">
    <location>
        <begin position="77"/>
        <end position="100"/>
    </location>
</feature>
<proteinExistence type="inferred from homology"/>
<evidence type="ECO:0000256" key="5">
    <source>
        <dbReference type="ARBA" id="ARBA00022884"/>
    </source>
</evidence>
<evidence type="ECO:0000256" key="2">
    <source>
        <dbReference type="ARBA" id="ARBA00010349"/>
    </source>
</evidence>
<evidence type="ECO:0000256" key="10">
    <source>
        <dbReference type="SAM" id="MobiDB-lite"/>
    </source>
</evidence>
<reference evidence="11 12" key="1">
    <citation type="submission" date="2019-05" db="EMBL/GenBank/DDBJ databases">
        <title>A Chromosome-scale Meerkat (S. suricatta) Genome Assembly.</title>
        <authorList>
            <person name="Dudchenko O."/>
            <person name="Lieberman Aiden E."/>
            <person name="Tung J."/>
            <person name="Barreiro L.B."/>
            <person name="Clutton-Brock T.H."/>
        </authorList>
    </citation>
    <scope>NUCLEOTIDE SEQUENCE [LARGE SCALE GENOMIC DNA]</scope>
</reference>
<dbReference type="Ensembl" id="ENSSSUT00005022472.1">
    <property type="protein sequence ID" value="ENSSSUP00005019643.1"/>
    <property type="gene ID" value="ENSSSUG00005012741.1"/>
</dbReference>
<evidence type="ECO:0000256" key="9">
    <source>
        <dbReference type="RuleBase" id="RU368100"/>
    </source>
</evidence>
<accession>A0A673U2F3</accession>
<organism evidence="11 12">
    <name type="scientific">Suricata suricatta</name>
    <name type="common">Meerkat</name>
    <dbReference type="NCBI Taxonomy" id="37032"/>
    <lineage>
        <taxon>Eukaryota</taxon>
        <taxon>Metazoa</taxon>
        <taxon>Chordata</taxon>
        <taxon>Craniata</taxon>
        <taxon>Vertebrata</taxon>
        <taxon>Euteleostomi</taxon>
        <taxon>Mammalia</taxon>
        <taxon>Eutheria</taxon>
        <taxon>Laurasiatheria</taxon>
        <taxon>Carnivora</taxon>
        <taxon>Feliformia</taxon>
        <taxon>Herpestidae</taxon>
        <taxon>Suricata</taxon>
    </lineage>
</organism>
<name>A0A673U2F3_SURSU</name>
<keyword evidence="7 9" id="KW-0687">Ribonucleoprotein</keyword>
<protein>
    <recommendedName>
        <fullName evidence="3 9">Signal recognition particle 14 kDa protein</fullName>
        <shortName evidence="9">SRP14</shortName>
    </recommendedName>
</protein>
<comment type="subunit">
    <text evidence="9">Heterodimer with SRP9; binds RNA as heterodimer. Component of a signal recognition particle (SRP) complex that consists of a 7SL RNA molecule of 300 nucleotides and six protein subunits: SRP72, SRP68, SRP54, SRP19, SRP14 and SRP9.</text>
</comment>
<dbReference type="GO" id="GO:0008312">
    <property type="term" value="F:7S RNA binding"/>
    <property type="evidence" value="ECO:0007669"/>
    <property type="project" value="UniProtKB-UniRule"/>
</dbReference>
<dbReference type="InterPro" id="IPR003210">
    <property type="entry name" value="Signal_recog_particle_SRP14"/>
</dbReference>
<comment type="function">
    <text evidence="8 9">Component of the signal recognition particle (SRP) complex, a ribonucleoprotein complex that mediates the cotranslational targeting of secretory and membrane proteins to the endoplasmic reticulum (ER). SRP9 together with SRP14 and the Alu portion of the SRP RNA, constitutes the elongation arrest domain of SRP. The complex of SRP9 and SRP14 is required for SRP RNA binding.</text>
</comment>
<evidence type="ECO:0000256" key="6">
    <source>
        <dbReference type="ARBA" id="ARBA00023135"/>
    </source>
</evidence>
<keyword evidence="6 9" id="KW-0733">Signal recognition particle</keyword>
<evidence type="ECO:0000313" key="11">
    <source>
        <dbReference type="Ensembl" id="ENSSSUP00005019643.1"/>
    </source>
</evidence>
<dbReference type="PANTHER" id="PTHR12013">
    <property type="entry name" value="SIGNAL RECOGNITION PARTICLE 14 KD PROTEIN"/>
    <property type="match status" value="1"/>
</dbReference>
<evidence type="ECO:0000256" key="7">
    <source>
        <dbReference type="ARBA" id="ARBA00023274"/>
    </source>
</evidence>
<comment type="similarity">
    <text evidence="2 9">Belongs to the SRP14 family.</text>
</comment>
<evidence type="ECO:0000256" key="4">
    <source>
        <dbReference type="ARBA" id="ARBA00022490"/>
    </source>
</evidence>
<dbReference type="Proteomes" id="UP000472268">
    <property type="component" value="Chromosome 11"/>
</dbReference>
<comment type="subcellular location">
    <subcellularLocation>
        <location evidence="1 9">Cytoplasm</location>
    </subcellularLocation>
</comment>
<dbReference type="InterPro" id="IPR009018">
    <property type="entry name" value="Signal_recog_particle_SRP9/14"/>
</dbReference>
<keyword evidence="12" id="KW-1185">Reference proteome</keyword>
<reference evidence="11" key="2">
    <citation type="submission" date="2025-08" db="UniProtKB">
        <authorList>
            <consortium name="Ensembl"/>
        </authorList>
    </citation>
    <scope>IDENTIFICATION</scope>
</reference>
<dbReference type="SUPFAM" id="SSF54762">
    <property type="entry name" value="Signal recognition particle alu RNA binding heterodimer, SRP9/14"/>
    <property type="match status" value="1"/>
</dbReference>
<sequence>MVPLESEQFPMEPTRLFQKRWVSGTFIALKKYGSRTKPIPRSASAEGFGPSGNTCLLRATDGKRRWAPRKWAGFRWLTPTSGASADGLRKRHKRNADEES</sequence>
<dbReference type="OMA" id="ESEQFPM"/>